<dbReference type="EMBL" id="BMXY01000002">
    <property type="protein sequence ID" value="GGZ65453.1"/>
    <property type="molecule type" value="Genomic_DNA"/>
</dbReference>
<dbReference type="CDD" id="cd00412">
    <property type="entry name" value="pyrophosphatase"/>
    <property type="match status" value="1"/>
</dbReference>
<keyword evidence="2 5" id="KW-0479">Metal-binding</keyword>
<evidence type="ECO:0000256" key="1">
    <source>
        <dbReference type="ARBA" id="ARBA00001946"/>
    </source>
</evidence>
<dbReference type="Gene3D" id="3.90.80.10">
    <property type="entry name" value="Inorganic pyrophosphatase"/>
    <property type="match status" value="1"/>
</dbReference>
<keyword evidence="7" id="KW-1185">Reference proteome</keyword>
<keyword evidence="4 5" id="KW-0460">Magnesium</keyword>
<proteinExistence type="inferred from homology"/>
<dbReference type="HAMAP" id="MF_00209">
    <property type="entry name" value="Inorganic_PPase"/>
    <property type="match status" value="1"/>
</dbReference>
<evidence type="ECO:0000256" key="4">
    <source>
        <dbReference type="ARBA" id="ARBA00022842"/>
    </source>
</evidence>
<feature type="binding site" evidence="5">
    <location>
        <position position="30"/>
    </location>
    <ligand>
        <name>substrate</name>
    </ligand>
</feature>
<comment type="similarity">
    <text evidence="5">Belongs to the PPase family.</text>
</comment>
<dbReference type="InterPro" id="IPR036649">
    <property type="entry name" value="Pyrophosphatase_sf"/>
</dbReference>
<feature type="binding site" evidence="5">
    <location>
        <position position="71"/>
    </location>
    <ligand>
        <name>Mg(2+)</name>
        <dbReference type="ChEBI" id="CHEBI:18420"/>
        <label>2</label>
    </ligand>
</feature>
<sequence>MGLGLVPTGKNPPDEINVIIEIPKDSEPVKYEVDKESGAIFVDRILSTPMRYPCNYGYVPHTVCGDGDPADVLVVLPLPLIPGSVIRCRPVGVLKMSDEAGSDEKLLAVPVSKVFNGYSHIEDIGQVSPHWLERIGHFFEHYKDLEKGKWVKVDGWGGAAEAKQILVDAMKSYEEASEKPKY</sequence>
<dbReference type="NCBIfam" id="NF002317">
    <property type="entry name" value="PRK01250.1"/>
    <property type="match status" value="1"/>
</dbReference>
<dbReference type="RefSeq" id="WP_189449327.1">
    <property type="nucleotide sequence ID" value="NZ_BMXY01000002.1"/>
</dbReference>
<evidence type="ECO:0000256" key="2">
    <source>
        <dbReference type="ARBA" id="ARBA00022723"/>
    </source>
</evidence>
<comment type="subcellular location">
    <subcellularLocation>
        <location evidence="5">Cytoplasm</location>
    </subcellularLocation>
</comment>
<dbReference type="Pfam" id="PF00719">
    <property type="entry name" value="Pyrophosphatase"/>
    <property type="match status" value="1"/>
</dbReference>
<feature type="binding site" evidence="5">
    <location>
        <position position="44"/>
    </location>
    <ligand>
        <name>substrate</name>
    </ligand>
</feature>
<name>A0ABQ3C2M5_9GAMM</name>
<gene>
    <name evidence="5 6" type="primary">ppa</name>
    <name evidence="6" type="ORF">GCM10008101_19180</name>
</gene>
<reference evidence="7" key="1">
    <citation type="journal article" date="2019" name="Int. J. Syst. Evol. Microbiol.">
        <title>The Global Catalogue of Microorganisms (GCM) 10K type strain sequencing project: providing services to taxonomists for standard genome sequencing and annotation.</title>
        <authorList>
            <consortium name="The Broad Institute Genomics Platform"/>
            <consortium name="The Broad Institute Genome Sequencing Center for Infectious Disease"/>
            <person name="Wu L."/>
            <person name="Ma J."/>
        </authorList>
    </citation>
    <scope>NUCLEOTIDE SEQUENCE [LARGE SCALE GENOMIC DNA]</scope>
    <source>
        <strain evidence="7">KCTC 22558</strain>
    </source>
</reference>
<feature type="binding site" evidence="5">
    <location>
        <position position="71"/>
    </location>
    <ligand>
        <name>Mg(2+)</name>
        <dbReference type="ChEBI" id="CHEBI:18420"/>
        <label>1</label>
    </ligand>
</feature>
<evidence type="ECO:0000256" key="3">
    <source>
        <dbReference type="ARBA" id="ARBA00022801"/>
    </source>
</evidence>
<evidence type="ECO:0000256" key="5">
    <source>
        <dbReference type="HAMAP-Rule" id="MF_00209"/>
    </source>
</evidence>
<accession>A0ABQ3C2M5</accession>
<keyword evidence="3 5" id="KW-0378">Hydrolase</keyword>
<dbReference type="InterPro" id="IPR008162">
    <property type="entry name" value="Pyrophosphatase"/>
</dbReference>
<comment type="cofactor">
    <cofactor evidence="1 5">
        <name>Mg(2+)</name>
        <dbReference type="ChEBI" id="CHEBI:18420"/>
    </cofactor>
</comment>
<comment type="caution">
    <text evidence="6">The sequence shown here is derived from an EMBL/GenBank/DDBJ whole genome shotgun (WGS) entry which is preliminary data.</text>
</comment>
<feature type="binding site" evidence="5">
    <location>
        <position position="56"/>
    </location>
    <ligand>
        <name>substrate</name>
    </ligand>
</feature>
<protein>
    <recommendedName>
        <fullName evidence="5">Inorganic pyrophosphatase</fullName>
        <ecNumber evidence="5">3.6.1.1</ecNumber>
    </recommendedName>
    <alternativeName>
        <fullName evidence="5">Pyrophosphate phospho-hydrolase</fullName>
        <shortName evidence="5">PPase</shortName>
    </alternativeName>
</protein>
<comment type="catalytic activity">
    <reaction evidence="5">
        <text>diphosphate + H2O = 2 phosphate + H(+)</text>
        <dbReference type="Rhea" id="RHEA:24576"/>
        <dbReference type="ChEBI" id="CHEBI:15377"/>
        <dbReference type="ChEBI" id="CHEBI:15378"/>
        <dbReference type="ChEBI" id="CHEBI:33019"/>
        <dbReference type="ChEBI" id="CHEBI:43474"/>
        <dbReference type="EC" id="3.6.1.1"/>
    </reaction>
</comment>
<feature type="binding site" evidence="5">
    <location>
        <position position="142"/>
    </location>
    <ligand>
        <name>substrate</name>
    </ligand>
</feature>
<comment type="subunit">
    <text evidence="5">Homohexamer.</text>
</comment>
<keyword evidence="5" id="KW-0963">Cytoplasm</keyword>
<evidence type="ECO:0000313" key="6">
    <source>
        <dbReference type="EMBL" id="GGZ65453.1"/>
    </source>
</evidence>
<dbReference type="SUPFAM" id="SSF50324">
    <property type="entry name" value="Inorganic pyrophosphatase"/>
    <property type="match status" value="1"/>
</dbReference>
<evidence type="ECO:0000313" key="7">
    <source>
        <dbReference type="Proteomes" id="UP000643403"/>
    </source>
</evidence>
<comment type="function">
    <text evidence="5">Catalyzes the hydrolysis of inorganic pyrophosphate (PPi) forming two phosphate ions.</text>
</comment>
<dbReference type="EC" id="3.6.1.1" evidence="5"/>
<organism evidence="6 7">
    <name type="scientific">Cognatilysobacter xinjiangensis</name>
    <dbReference type="NCBI Taxonomy" id="546892"/>
    <lineage>
        <taxon>Bacteria</taxon>
        <taxon>Pseudomonadati</taxon>
        <taxon>Pseudomonadota</taxon>
        <taxon>Gammaproteobacteria</taxon>
        <taxon>Lysobacterales</taxon>
        <taxon>Lysobacteraceae</taxon>
        <taxon>Cognatilysobacter</taxon>
    </lineage>
</organism>
<dbReference type="Proteomes" id="UP000643403">
    <property type="component" value="Unassembled WGS sequence"/>
</dbReference>
<dbReference type="PANTHER" id="PTHR10286">
    <property type="entry name" value="INORGANIC PYROPHOSPHATASE"/>
    <property type="match status" value="1"/>
</dbReference>
<feature type="binding site" evidence="5">
    <location>
        <position position="66"/>
    </location>
    <ligand>
        <name>Mg(2+)</name>
        <dbReference type="ChEBI" id="CHEBI:18420"/>
        <label>1</label>
    </ligand>
</feature>
<feature type="binding site" evidence="5">
    <location>
        <position position="103"/>
    </location>
    <ligand>
        <name>Mg(2+)</name>
        <dbReference type="ChEBI" id="CHEBI:18420"/>
        <label>1</label>
    </ligand>
</feature>